<organism evidence="3 4">
    <name type="scientific">Taenia crassiceps</name>
    <dbReference type="NCBI Taxonomy" id="6207"/>
    <lineage>
        <taxon>Eukaryota</taxon>
        <taxon>Metazoa</taxon>
        <taxon>Spiralia</taxon>
        <taxon>Lophotrochozoa</taxon>
        <taxon>Platyhelminthes</taxon>
        <taxon>Cestoda</taxon>
        <taxon>Eucestoda</taxon>
        <taxon>Cyclophyllidea</taxon>
        <taxon>Taeniidae</taxon>
        <taxon>Taenia</taxon>
    </lineage>
</organism>
<dbReference type="InterPro" id="IPR027417">
    <property type="entry name" value="P-loop_NTPase"/>
</dbReference>
<name>A0ABR4QK41_9CEST</name>
<comment type="caution">
    <text evidence="3">The sequence shown here is derived from an EMBL/GenBank/DDBJ whole genome shotgun (WGS) entry which is preliminary data.</text>
</comment>
<evidence type="ECO:0000313" key="4">
    <source>
        <dbReference type="Proteomes" id="UP001651158"/>
    </source>
</evidence>
<sequence>MDELAFFFSDDFCSAEDVQKCGCTKPTTKQNHSRAALIDQLSDDGAIAKNNSEPSFRSSGMSNEFLQSNSFSGIRNLPFNLPPEPEDGNIEYKLKLINPTPDRLEHLVTQMKWRLNEGGGQAIYRLGVDDNGAVTGLTAKEMSASLLTLCKMSQRLGVCIRILRECTISNASGSADKREIGDSGTLFTPQRKAVELHAKWKLSVNQGVPDLRVAMLGSVDVGKSTLLGVLTDGEMDDGRGRARLNLFRHLHEVQSGRTSSLSSELIGFDAAGHLINRRRSQGHLNKRTIDEVIRDSNRLITFLDLAGHSKYQRTTLSGLTAFQPAFCILVVSATTGLTADGLRHARTAAALGLPLVVVLSKVDLTSDGSVAFPQPKISVTSAARFIATDANTGDVVDPCPVLDNIQKSVLQGLRTIKFYSGDGGEKEGLKIAECFIEEPPVFAVSSVSGYGVGNLLNFLAKVSSKPQYEHMVAPKVTVGGEPHGEQSISTLVECWVTKVFSNVPGVDSPILEVLVKMGQVHEDQRLWLGPDEEGLFHQVRVIELRHNRHPHHVLYKDQLGSLLAVPETPDGTNFPLPRRGMVMVSAEPTTGCSIEHSSIGVCWSFCISNLIWLAPNTGGACLQHNSTVGIHAGNVLQYARVLETTFSCDQLTHTVSCLGANSDSVLLRLDSSHKVVVTFIRQPEFLEVGRQVVISVNNVARAVGTVAAFEGIITAFSDPPPQSFQTPSLTVSDSIFSTTTAVALSSSPWHTVSNSSPSNSSYAALLSQVGIDPQGSHANFIDEPPIPPELEASENLSNLNQRNRRRQRNAKRRRKAAARLALMAASVSEVASSTSTWNSNSNGSVSLMIEHGEREMKSEFIKMEASQSPTNFATTTIINAPTCGLSSQRRRKRKRRHKR</sequence>
<dbReference type="PROSITE" id="PS51722">
    <property type="entry name" value="G_TR_2"/>
    <property type="match status" value="1"/>
</dbReference>
<feature type="compositionally biased region" description="Basic residues" evidence="1">
    <location>
        <begin position="802"/>
        <end position="815"/>
    </location>
</feature>
<dbReference type="SUPFAM" id="SSF52540">
    <property type="entry name" value="P-loop containing nucleoside triphosphate hydrolases"/>
    <property type="match status" value="1"/>
</dbReference>
<dbReference type="Pfam" id="PF00009">
    <property type="entry name" value="GTP_EFTU"/>
    <property type="match status" value="1"/>
</dbReference>
<dbReference type="EMBL" id="JAKROA010000002">
    <property type="protein sequence ID" value="KAL5109765.1"/>
    <property type="molecule type" value="Genomic_DNA"/>
</dbReference>
<dbReference type="InterPro" id="IPR050055">
    <property type="entry name" value="EF-Tu_GTPase"/>
</dbReference>
<dbReference type="PANTHER" id="PTHR43721">
    <property type="entry name" value="ELONGATION FACTOR TU-RELATED"/>
    <property type="match status" value="1"/>
</dbReference>
<protein>
    <submittedName>
        <fullName evidence="3">GTP-binding protein 2</fullName>
    </submittedName>
</protein>
<proteinExistence type="predicted"/>
<dbReference type="PANTHER" id="PTHR43721:SF3">
    <property type="entry name" value="GTP-BINDING PROTEIN 2"/>
    <property type="match status" value="1"/>
</dbReference>
<dbReference type="Gene3D" id="3.40.50.300">
    <property type="entry name" value="P-loop containing nucleotide triphosphate hydrolases"/>
    <property type="match status" value="1"/>
</dbReference>
<feature type="domain" description="Tr-type G" evidence="2">
    <location>
        <begin position="208"/>
        <end position="467"/>
    </location>
</feature>
<reference evidence="3 4" key="1">
    <citation type="journal article" date="2022" name="Front. Cell. Infect. Microbiol.">
        <title>The Genomes of Two Strains of Taenia crassiceps the Animal Model for the Study of Human Cysticercosis.</title>
        <authorList>
            <person name="Bobes R.J."/>
            <person name="Estrada K."/>
            <person name="Rios-Valencia D.G."/>
            <person name="Calderon-Gallegos A."/>
            <person name="de la Torre P."/>
            <person name="Carrero J.C."/>
            <person name="Sanchez-Flores A."/>
            <person name="Laclette J.P."/>
        </authorList>
    </citation>
    <scope>NUCLEOTIDE SEQUENCE [LARGE SCALE GENOMIC DNA]</scope>
    <source>
        <strain evidence="3">WFUcys</strain>
    </source>
</reference>
<evidence type="ECO:0000259" key="2">
    <source>
        <dbReference type="PROSITE" id="PS51722"/>
    </source>
</evidence>
<dbReference type="Proteomes" id="UP001651158">
    <property type="component" value="Unassembled WGS sequence"/>
</dbReference>
<gene>
    <name evidence="3" type="ORF">TcWFU_001012</name>
</gene>
<evidence type="ECO:0000256" key="1">
    <source>
        <dbReference type="SAM" id="MobiDB-lite"/>
    </source>
</evidence>
<accession>A0ABR4QK41</accession>
<keyword evidence="4" id="KW-1185">Reference proteome</keyword>
<evidence type="ECO:0000313" key="3">
    <source>
        <dbReference type="EMBL" id="KAL5109765.1"/>
    </source>
</evidence>
<feature type="region of interest" description="Disordered" evidence="1">
    <location>
        <begin position="776"/>
        <end position="815"/>
    </location>
</feature>
<dbReference type="InterPro" id="IPR000795">
    <property type="entry name" value="T_Tr_GTP-bd_dom"/>
</dbReference>